<comment type="caution">
    <text evidence="4">The sequence shown here is derived from an EMBL/GenBank/DDBJ whole genome shotgun (WGS) entry which is preliminary data.</text>
</comment>
<dbReference type="Gene3D" id="1.10.1760.20">
    <property type="match status" value="1"/>
</dbReference>
<proteinExistence type="inferred from homology"/>
<evidence type="ECO:0000313" key="4">
    <source>
        <dbReference type="EMBL" id="HJG79328.1"/>
    </source>
</evidence>
<keyword evidence="2 3" id="KW-0472">Membrane</keyword>
<dbReference type="InterPro" id="IPR003784">
    <property type="entry name" value="BioY"/>
</dbReference>
<feature type="transmembrane region" description="Helical" evidence="3">
    <location>
        <begin position="196"/>
        <end position="218"/>
    </location>
</feature>
<dbReference type="Pfam" id="PF02632">
    <property type="entry name" value="BioY"/>
    <property type="match status" value="1"/>
</dbReference>
<keyword evidence="3" id="KW-0812">Transmembrane</keyword>
<keyword evidence="3" id="KW-1133">Transmembrane helix</keyword>
<dbReference type="EMBL" id="DYUK01000065">
    <property type="protein sequence ID" value="HJG79328.1"/>
    <property type="molecule type" value="Genomic_DNA"/>
</dbReference>
<dbReference type="PANTHER" id="PTHR34295:SF1">
    <property type="entry name" value="BIOTIN TRANSPORTER BIOY"/>
    <property type="match status" value="1"/>
</dbReference>
<reference evidence="4" key="1">
    <citation type="journal article" date="2021" name="PeerJ">
        <title>Extensive microbial diversity within the chicken gut microbiome revealed by metagenomics and culture.</title>
        <authorList>
            <person name="Gilroy R."/>
            <person name="Ravi A."/>
            <person name="Getino M."/>
            <person name="Pursley I."/>
            <person name="Horton D.L."/>
            <person name="Alikhan N.F."/>
            <person name="Baker D."/>
            <person name="Gharbi K."/>
            <person name="Hall N."/>
            <person name="Watson M."/>
            <person name="Adriaenssens E.M."/>
            <person name="Foster-Nyarko E."/>
            <person name="Jarju S."/>
            <person name="Secka A."/>
            <person name="Antonio M."/>
            <person name="Oren A."/>
            <person name="Chaudhuri R.R."/>
            <person name="La Ragione R."/>
            <person name="Hildebrand F."/>
            <person name="Pallen M.J."/>
        </authorList>
    </citation>
    <scope>NUCLEOTIDE SEQUENCE</scope>
    <source>
        <strain evidence="4">ChiGjej5B5-7349</strain>
    </source>
</reference>
<comment type="similarity">
    <text evidence="1 2">Belongs to the BioY family.</text>
</comment>
<accession>A0A921MC80</accession>
<evidence type="ECO:0000313" key="5">
    <source>
        <dbReference type="Proteomes" id="UP000784435"/>
    </source>
</evidence>
<dbReference type="PIRSF" id="PIRSF016661">
    <property type="entry name" value="BioY"/>
    <property type="match status" value="1"/>
</dbReference>
<protein>
    <recommendedName>
        <fullName evidence="2">Biotin transporter</fullName>
    </recommendedName>
</protein>
<feature type="transmembrane region" description="Helical" evidence="3">
    <location>
        <begin position="150"/>
        <end position="176"/>
    </location>
</feature>
<evidence type="ECO:0000256" key="1">
    <source>
        <dbReference type="ARBA" id="ARBA00010692"/>
    </source>
</evidence>
<dbReference type="GO" id="GO:0015225">
    <property type="term" value="F:biotin transmembrane transporter activity"/>
    <property type="evidence" value="ECO:0007669"/>
    <property type="project" value="UniProtKB-UniRule"/>
</dbReference>
<evidence type="ECO:0000256" key="3">
    <source>
        <dbReference type="SAM" id="Phobius"/>
    </source>
</evidence>
<reference evidence="4" key="2">
    <citation type="submission" date="2021-09" db="EMBL/GenBank/DDBJ databases">
        <authorList>
            <person name="Gilroy R."/>
        </authorList>
    </citation>
    <scope>NUCLEOTIDE SEQUENCE</scope>
    <source>
        <strain evidence="4">ChiGjej5B5-7349</strain>
    </source>
</reference>
<feature type="transmembrane region" description="Helical" evidence="3">
    <location>
        <begin position="65"/>
        <end position="82"/>
    </location>
</feature>
<evidence type="ECO:0000256" key="2">
    <source>
        <dbReference type="PIRNR" id="PIRNR016661"/>
    </source>
</evidence>
<dbReference type="Proteomes" id="UP000784435">
    <property type="component" value="Unassembled WGS sequence"/>
</dbReference>
<feature type="transmembrane region" description="Helical" evidence="3">
    <location>
        <begin position="40"/>
        <end position="59"/>
    </location>
</feature>
<keyword evidence="2" id="KW-0813">Transport</keyword>
<comment type="subcellular location">
    <subcellularLocation>
        <location evidence="2">Cell membrane</location>
        <topology evidence="2">Multi-pass membrane protein</topology>
    </subcellularLocation>
</comment>
<feature type="transmembrane region" description="Helical" evidence="3">
    <location>
        <begin position="120"/>
        <end position="141"/>
    </location>
</feature>
<dbReference type="GO" id="GO:0005886">
    <property type="term" value="C:plasma membrane"/>
    <property type="evidence" value="ECO:0007669"/>
    <property type="project" value="UniProtKB-SubCell"/>
</dbReference>
<organism evidence="4 5">
    <name type="scientific">Brevibacterium senegalense</name>
    <dbReference type="NCBI Taxonomy" id="1033736"/>
    <lineage>
        <taxon>Bacteria</taxon>
        <taxon>Bacillati</taxon>
        <taxon>Actinomycetota</taxon>
        <taxon>Actinomycetes</taxon>
        <taxon>Micrococcales</taxon>
        <taxon>Brevibacteriaceae</taxon>
        <taxon>Brevibacterium</taxon>
    </lineage>
</organism>
<keyword evidence="2" id="KW-1003">Cell membrane</keyword>
<dbReference type="PANTHER" id="PTHR34295">
    <property type="entry name" value="BIOTIN TRANSPORTER BIOY"/>
    <property type="match status" value="1"/>
</dbReference>
<gene>
    <name evidence="4" type="ORF">K8V08_02825</name>
</gene>
<name>A0A921MC80_9MICO</name>
<sequence>MSTPAHADGTASAPLSAHASTADASVARSSLRARWGARDLAFVAVFTALVAVMAAMPAIPVGGAGVPITLQTLGIALCGMVLGPARGFLACALYLALGLIGLPIFSNYSGGLGVLAGPSAGYLVAFPLYALFVGMIAAWLVKRFRGWKLWALLVVAGVVTSFLTVHPLGIAGMAVNLGLTVPQAVVADMPFWPGDILKNVAAAALAVVVHRAFPGVLVRR</sequence>
<dbReference type="AlphaFoldDB" id="A0A921MC80"/>
<feature type="transmembrane region" description="Helical" evidence="3">
    <location>
        <begin position="89"/>
        <end position="108"/>
    </location>
</feature>